<dbReference type="InterPro" id="IPR001992">
    <property type="entry name" value="T2SS_GspF/T4SS_PilC_CS"/>
</dbReference>
<dbReference type="PROSITE" id="PS00874">
    <property type="entry name" value="T2SP_F"/>
    <property type="match status" value="1"/>
</dbReference>
<dbReference type="PANTHER" id="PTHR30012">
    <property type="entry name" value="GENERAL SECRETION PATHWAY PROTEIN"/>
    <property type="match status" value="1"/>
</dbReference>
<evidence type="ECO:0000256" key="6">
    <source>
        <dbReference type="ARBA" id="ARBA00022692"/>
    </source>
</evidence>
<evidence type="ECO:0000259" key="12">
    <source>
        <dbReference type="Pfam" id="PF00482"/>
    </source>
</evidence>
<dbReference type="RefSeq" id="WP_121200104.1">
    <property type="nucleotide sequence ID" value="NZ_RBKU01000001.1"/>
</dbReference>
<feature type="domain" description="Type II secretion system protein GspF" evidence="12">
    <location>
        <begin position="251"/>
        <end position="373"/>
    </location>
</feature>
<dbReference type="AlphaFoldDB" id="A0A495J658"/>
<sequence length="381" mass="43602">MPSIDLSRYENKKAAKKTAQQPGFSLTELLNKDISFGSRELSDKKKEYLYLELSSLLQAGIDLKSSFELITADQEKEKDKALFVTIQQSVLGGTTFSQALQQTGRFSLYEVFSLQIGEETGKLIEVLRDLAKFYQSKIKQQRKIVSALTYPCIVLSTSLGAVFFMLKFVVPMFGDVFKRFGGKLPWITEKIIGISEVLQNNFSKVVLLCLVIAVFIFTFRKTEKFRKIFSNTILRLPLVGNLVQKIYLARFCNSMRLLINARLPLLRAIALIRQMIRYYPIEASLTIIEEDIMKGKTLYQSLQQFKVYPPKMVQLVKVGEETNQLDYFFGIISEQYIDEVEYKTSTISSLMEPLIIIFLGLIVGVILISMYLPLFQMSNSF</sequence>
<reference evidence="13 14" key="1">
    <citation type="submission" date="2018-10" db="EMBL/GenBank/DDBJ databases">
        <title>Genomic Encyclopedia of Archaeal and Bacterial Type Strains, Phase II (KMG-II): from individual species to whole genera.</title>
        <authorList>
            <person name="Goeker M."/>
        </authorList>
    </citation>
    <scope>NUCLEOTIDE SEQUENCE [LARGE SCALE GENOMIC DNA]</scope>
    <source>
        <strain evidence="13 14">DSM 18602</strain>
    </source>
</reference>
<accession>A0A495J658</accession>
<dbReference type="Proteomes" id="UP000268007">
    <property type="component" value="Unassembled WGS sequence"/>
</dbReference>
<keyword evidence="5" id="KW-1003">Cell membrane</keyword>
<proteinExistence type="inferred from homology"/>
<evidence type="ECO:0000256" key="9">
    <source>
        <dbReference type="ARBA" id="ARBA00030750"/>
    </source>
</evidence>
<dbReference type="PRINTS" id="PR00812">
    <property type="entry name" value="BCTERIALGSPF"/>
</dbReference>
<evidence type="ECO:0000256" key="2">
    <source>
        <dbReference type="ARBA" id="ARBA00004651"/>
    </source>
</evidence>
<evidence type="ECO:0000256" key="3">
    <source>
        <dbReference type="ARBA" id="ARBA00005745"/>
    </source>
</evidence>
<keyword evidence="8 11" id="KW-0472">Membrane</keyword>
<feature type="domain" description="Type II secretion system protein GspF" evidence="12">
    <location>
        <begin position="52"/>
        <end position="171"/>
    </location>
</feature>
<evidence type="ECO:0000256" key="1">
    <source>
        <dbReference type="ARBA" id="ARBA00002684"/>
    </source>
</evidence>
<dbReference type="OrthoDB" id="1523422at2"/>
<name>A0A495J658_9SPHI</name>
<feature type="transmembrane region" description="Helical" evidence="11">
    <location>
        <begin position="354"/>
        <end position="374"/>
    </location>
</feature>
<comment type="function">
    <text evidence="1">Component of the type II secretion system inner membrane complex required for the energy-dependent secretion of extracellular factors such as proteases and toxins from the periplasm.</text>
</comment>
<comment type="subcellular location">
    <subcellularLocation>
        <location evidence="2 10">Cell membrane</location>
        <topology evidence="2 10">Multi-pass membrane protein</topology>
    </subcellularLocation>
</comment>
<feature type="transmembrane region" description="Helical" evidence="11">
    <location>
        <begin position="147"/>
        <end position="170"/>
    </location>
</feature>
<dbReference type="InterPro" id="IPR003004">
    <property type="entry name" value="GspF/PilC"/>
</dbReference>
<dbReference type="InterPro" id="IPR018076">
    <property type="entry name" value="T2SS_GspF_dom"/>
</dbReference>
<dbReference type="InterPro" id="IPR042094">
    <property type="entry name" value="T2SS_GspF_sf"/>
</dbReference>
<evidence type="ECO:0000256" key="5">
    <source>
        <dbReference type="ARBA" id="ARBA00022475"/>
    </source>
</evidence>
<comment type="similarity">
    <text evidence="3 10">Belongs to the GSP F family.</text>
</comment>
<dbReference type="Pfam" id="PF00482">
    <property type="entry name" value="T2SSF"/>
    <property type="match status" value="2"/>
</dbReference>
<gene>
    <name evidence="13" type="ORF">BDD43_4703</name>
</gene>
<dbReference type="GO" id="GO:0005886">
    <property type="term" value="C:plasma membrane"/>
    <property type="evidence" value="ECO:0007669"/>
    <property type="project" value="UniProtKB-SubCell"/>
</dbReference>
<evidence type="ECO:0000256" key="8">
    <source>
        <dbReference type="ARBA" id="ARBA00023136"/>
    </source>
</evidence>
<evidence type="ECO:0000256" key="7">
    <source>
        <dbReference type="ARBA" id="ARBA00022989"/>
    </source>
</evidence>
<evidence type="ECO:0000256" key="4">
    <source>
        <dbReference type="ARBA" id="ARBA00022448"/>
    </source>
</evidence>
<keyword evidence="7 11" id="KW-1133">Transmembrane helix</keyword>
<organism evidence="13 14">
    <name type="scientific">Mucilaginibacter gracilis</name>
    <dbReference type="NCBI Taxonomy" id="423350"/>
    <lineage>
        <taxon>Bacteria</taxon>
        <taxon>Pseudomonadati</taxon>
        <taxon>Bacteroidota</taxon>
        <taxon>Sphingobacteriia</taxon>
        <taxon>Sphingobacteriales</taxon>
        <taxon>Sphingobacteriaceae</taxon>
        <taxon>Mucilaginibacter</taxon>
    </lineage>
</organism>
<dbReference type="PANTHER" id="PTHR30012:SF0">
    <property type="entry name" value="TYPE II SECRETION SYSTEM PROTEIN F-RELATED"/>
    <property type="match status" value="1"/>
</dbReference>
<comment type="caution">
    <text evidence="13">The sequence shown here is derived from an EMBL/GenBank/DDBJ whole genome shotgun (WGS) entry which is preliminary data.</text>
</comment>
<feature type="transmembrane region" description="Helical" evidence="11">
    <location>
        <begin position="202"/>
        <end position="219"/>
    </location>
</feature>
<dbReference type="EMBL" id="RBKU01000001">
    <property type="protein sequence ID" value="RKR84465.1"/>
    <property type="molecule type" value="Genomic_DNA"/>
</dbReference>
<evidence type="ECO:0000256" key="10">
    <source>
        <dbReference type="RuleBase" id="RU003923"/>
    </source>
</evidence>
<keyword evidence="6 10" id="KW-0812">Transmembrane</keyword>
<evidence type="ECO:0000256" key="11">
    <source>
        <dbReference type="SAM" id="Phobius"/>
    </source>
</evidence>
<evidence type="ECO:0000313" key="13">
    <source>
        <dbReference type="EMBL" id="RKR84465.1"/>
    </source>
</evidence>
<keyword evidence="4 10" id="KW-0813">Transport</keyword>
<dbReference type="GO" id="GO:0009306">
    <property type="term" value="P:protein secretion"/>
    <property type="evidence" value="ECO:0007669"/>
    <property type="project" value="InterPro"/>
</dbReference>
<protein>
    <recommendedName>
        <fullName evidence="9">General secretion pathway protein F</fullName>
    </recommendedName>
</protein>
<keyword evidence="14" id="KW-1185">Reference proteome</keyword>
<dbReference type="Gene3D" id="1.20.81.30">
    <property type="entry name" value="Type II secretion system (T2SS), domain F"/>
    <property type="match status" value="2"/>
</dbReference>
<evidence type="ECO:0000313" key="14">
    <source>
        <dbReference type="Proteomes" id="UP000268007"/>
    </source>
</evidence>